<evidence type="ECO:0000256" key="1">
    <source>
        <dbReference type="SAM" id="MobiDB-lite"/>
    </source>
</evidence>
<feature type="chain" id="PRO_5005357946" description="Secreted protein" evidence="2">
    <location>
        <begin position="22"/>
        <end position="92"/>
    </location>
</feature>
<reference evidence="4" key="1">
    <citation type="journal article" date="2013" name="Science">
        <title>Comparative analysis of bat genomes provides insight into the evolution of flight and immunity.</title>
        <authorList>
            <person name="Zhang G."/>
            <person name="Cowled C."/>
            <person name="Shi Z."/>
            <person name="Huang Z."/>
            <person name="Bishop-Lilly K.A."/>
            <person name="Fang X."/>
            <person name="Wynne J.W."/>
            <person name="Xiong Z."/>
            <person name="Baker M.L."/>
            <person name="Zhao W."/>
            <person name="Tachedjian M."/>
            <person name="Zhu Y."/>
            <person name="Zhou P."/>
            <person name="Jiang X."/>
            <person name="Ng J."/>
            <person name="Yang L."/>
            <person name="Wu L."/>
            <person name="Xiao J."/>
            <person name="Feng Y."/>
            <person name="Chen Y."/>
            <person name="Sun X."/>
            <person name="Zhang Y."/>
            <person name="Marsh G.A."/>
            <person name="Crameri G."/>
            <person name="Broder C.C."/>
            <person name="Frey K.G."/>
            <person name="Wang L.F."/>
            <person name="Wang J."/>
        </authorList>
    </citation>
    <scope>NUCLEOTIDE SEQUENCE [LARGE SCALE GENOMIC DNA]</scope>
</reference>
<evidence type="ECO:0000313" key="3">
    <source>
        <dbReference type="EMBL" id="ELK14844.1"/>
    </source>
</evidence>
<dbReference type="AlphaFoldDB" id="L5KTQ5"/>
<name>L5KTQ5_PTEAL</name>
<protein>
    <recommendedName>
        <fullName evidence="5">Secreted protein</fullName>
    </recommendedName>
</protein>
<keyword evidence="2" id="KW-0732">Signal</keyword>
<evidence type="ECO:0008006" key="5">
    <source>
        <dbReference type="Google" id="ProtNLM"/>
    </source>
</evidence>
<evidence type="ECO:0000313" key="4">
    <source>
        <dbReference type="Proteomes" id="UP000010552"/>
    </source>
</evidence>
<proteinExistence type="predicted"/>
<evidence type="ECO:0000256" key="2">
    <source>
        <dbReference type="SAM" id="SignalP"/>
    </source>
</evidence>
<dbReference type="EMBL" id="KB030557">
    <property type="protein sequence ID" value="ELK14844.1"/>
    <property type="molecule type" value="Genomic_DNA"/>
</dbReference>
<sequence>MGKCAFMSPVHNLLCLLQSLSGPASDLEGLVAAALCMQWRRKTPQRRVQGVPTLGRSEPGLQEASTKPLHGSNSVVKVEMLSKLNCLCECWP</sequence>
<dbReference type="Proteomes" id="UP000010552">
    <property type="component" value="Unassembled WGS sequence"/>
</dbReference>
<keyword evidence="4" id="KW-1185">Reference proteome</keyword>
<feature type="region of interest" description="Disordered" evidence="1">
    <location>
        <begin position="47"/>
        <end position="68"/>
    </location>
</feature>
<feature type="signal peptide" evidence="2">
    <location>
        <begin position="1"/>
        <end position="21"/>
    </location>
</feature>
<organism evidence="3 4">
    <name type="scientific">Pteropus alecto</name>
    <name type="common">Black flying fox</name>
    <dbReference type="NCBI Taxonomy" id="9402"/>
    <lineage>
        <taxon>Eukaryota</taxon>
        <taxon>Metazoa</taxon>
        <taxon>Chordata</taxon>
        <taxon>Craniata</taxon>
        <taxon>Vertebrata</taxon>
        <taxon>Euteleostomi</taxon>
        <taxon>Mammalia</taxon>
        <taxon>Eutheria</taxon>
        <taxon>Laurasiatheria</taxon>
        <taxon>Chiroptera</taxon>
        <taxon>Yinpterochiroptera</taxon>
        <taxon>Pteropodoidea</taxon>
        <taxon>Pteropodidae</taxon>
        <taxon>Pteropodinae</taxon>
        <taxon>Pteropus</taxon>
    </lineage>
</organism>
<dbReference type="InParanoid" id="L5KTQ5"/>
<accession>L5KTQ5</accession>
<gene>
    <name evidence="3" type="ORF">PAL_GLEAN10005647</name>
</gene>